<keyword evidence="1" id="KW-1133">Transmembrane helix</keyword>
<gene>
    <name evidence="2" type="ORF">PXEA_LOCUS18210</name>
</gene>
<name>A0A3S5CP30_9PLAT</name>
<evidence type="ECO:0000313" key="3">
    <source>
        <dbReference type="Proteomes" id="UP000784294"/>
    </source>
</evidence>
<organism evidence="2 3">
    <name type="scientific">Protopolystoma xenopodis</name>
    <dbReference type="NCBI Taxonomy" id="117903"/>
    <lineage>
        <taxon>Eukaryota</taxon>
        <taxon>Metazoa</taxon>
        <taxon>Spiralia</taxon>
        <taxon>Lophotrochozoa</taxon>
        <taxon>Platyhelminthes</taxon>
        <taxon>Monogenea</taxon>
        <taxon>Polyopisthocotylea</taxon>
        <taxon>Polystomatidea</taxon>
        <taxon>Polystomatidae</taxon>
        <taxon>Protopolystoma</taxon>
    </lineage>
</organism>
<dbReference type="EMBL" id="CAAALY010069556">
    <property type="protein sequence ID" value="VEL24770.1"/>
    <property type="molecule type" value="Genomic_DNA"/>
</dbReference>
<sequence length="82" mass="9208">MSTFQKSLSTSTWYPGRIVALRIFAVSMLLATWFGSIMTKPCRSSVEKSLFGKFKSKGVIQDHLLYPFSEAKTTQINRATPS</sequence>
<dbReference type="AlphaFoldDB" id="A0A3S5CP30"/>
<keyword evidence="3" id="KW-1185">Reference proteome</keyword>
<dbReference type="Proteomes" id="UP000784294">
    <property type="component" value="Unassembled WGS sequence"/>
</dbReference>
<evidence type="ECO:0000313" key="2">
    <source>
        <dbReference type="EMBL" id="VEL24770.1"/>
    </source>
</evidence>
<proteinExistence type="predicted"/>
<feature type="transmembrane region" description="Helical" evidence="1">
    <location>
        <begin position="20"/>
        <end position="39"/>
    </location>
</feature>
<keyword evidence="1" id="KW-0472">Membrane</keyword>
<evidence type="ECO:0000256" key="1">
    <source>
        <dbReference type="SAM" id="Phobius"/>
    </source>
</evidence>
<reference evidence="2" key="1">
    <citation type="submission" date="2018-11" db="EMBL/GenBank/DDBJ databases">
        <authorList>
            <consortium name="Pathogen Informatics"/>
        </authorList>
    </citation>
    <scope>NUCLEOTIDE SEQUENCE</scope>
</reference>
<keyword evidence="1" id="KW-0812">Transmembrane</keyword>
<comment type="caution">
    <text evidence="2">The sequence shown here is derived from an EMBL/GenBank/DDBJ whole genome shotgun (WGS) entry which is preliminary data.</text>
</comment>
<protein>
    <submittedName>
        <fullName evidence="2">Uncharacterized protein</fullName>
    </submittedName>
</protein>
<accession>A0A3S5CP30</accession>